<keyword evidence="1" id="KW-0732">Signal</keyword>
<proteinExistence type="predicted"/>
<reference evidence="3" key="1">
    <citation type="journal article" date="2019" name="Int. J. Syst. Evol. Microbiol.">
        <title>The Global Catalogue of Microorganisms (GCM) 10K type strain sequencing project: providing services to taxonomists for standard genome sequencing and annotation.</title>
        <authorList>
            <consortium name="The Broad Institute Genomics Platform"/>
            <consortium name="The Broad Institute Genome Sequencing Center for Infectious Disease"/>
            <person name="Wu L."/>
            <person name="Ma J."/>
        </authorList>
    </citation>
    <scope>NUCLEOTIDE SEQUENCE [LARGE SCALE GENOMIC DNA]</scope>
    <source>
        <strain evidence="3">CCUG 53270</strain>
    </source>
</reference>
<gene>
    <name evidence="2" type="ORF">ACFQ4B_25810</name>
</gene>
<feature type="signal peptide" evidence="1">
    <location>
        <begin position="1"/>
        <end position="25"/>
    </location>
</feature>
<organism evidence="2 3">
    <name type="scientific">Paenibacillus vulneris</name>
    <dbReference type="NCBI Taxonomy" id="1133364"/>
    <lineage>
        <taxon>Bacteria</taxon>
        <taxon>Bacillati</taxon>
        <taxon>Bacillota</taxon>
        <taxon>Bacilli</taxon>
        <taxon>Bacillales</taxon>
        <taxon>Paenibacillaceae</taxon>
        <taxon>Paenibacillus</taxon>
    </lineage>
</organism>
<comment type="caution">
    <text evidence="2">The sequence shown here is derived from an EMBL/GenBank/DDBJ whole genome shotgun (WGS) entry which is preliminary data.</text>
</comment>
<evidence type="ECO:0000313" key="3">
    <source>
        <dbReference type="Proteomes" id="UP001597180"/>
    </source>
</evidence>
<evidence type="ECO:0000256" key="1">
    <source>
        <dbReference type="SAM" id="SignalP"/>
    </source>
</evidence>
<dbReference type="RefSeq" id="WP_345590790.1">
    <property type="nucleotide sequence ID" value="NZ_BAABJG010000024.1"/>
</dbReference>
<sequence>MKKTVIIFISMFIALLSFHVIPSNAASSHDAGLLRDQIISVLDSKGTVMTNTDKVTDGNDTTFYELPKMTSGSQSVLSFSFDQPQTITAFKAFVLSYDSGTAQTPLFVINFYDSSNVLITKVTNPSFYGSLFILGTPVNNVSKVTLVNNQTAYSTKVYEFETYNKTFDTPEYSSGLLVNKSMNIISPAGTVTSTTGLTDKQLNTYMTFGKKGSSNSGVYINFPSTAKINAYQLKSDITTYPSEPFFNLSSVELNFYNVKGELITKVPLPTMSGHVISLETPVTGVAKVELASSTYIGSTKVYEVEVFGSFEDTTPPIEPVQNGRAILTITLLTGQEKEFDLSMQEVNEFIAWYEAKNAGSGTASFAIDKHDNNKGPFKSRKDYIIFDKILTFEVSEYENKN</sequence>
<dbReference type="EMBL" id="JBHTLU010000035">
    <property type="protein sequence ID" value="MFD1223541.1"/>
    <property type="molecule type" value="Genomic_DNA"/>
</dbReference>
<name>A0ABW3UUI0_9BACL</name>
<evidence type="ECO:0000313" key="2">
    <source>
        <dbReference type="EMBL" id="MFD1223541.1"/>
    </source>
</evidence>
<accession>A0ABW3UUI0</accession>
<protein>
    <submittedName>
        <fullName evidence="2">Uncharacterized protein</fullName>
    </submittedName>
</protein>
<feature type="chain" id="PRO_5045890195" evidence="1">
    <location>
        <begin position="26"/>
        <end position="401"/>
    </location>
</feature>
<dbReference type="Proteomes" id="UP001597180">
    <property type="component" value="Unassembled WGS sequence"/>
</dbReference>
<keyword evidence="3" id="KW-1185">Reference proteome</keyword>